<accession>A0ACC0U4K0</accession>
<sequence>MEVEKVEVEDLHQILVNDDHATDGQPKPYITWKPIWEMKTLFGQLMFRYICHNIEQNELVYLKDYWHTDFPGIKKEGDIYHDLREAKELCQVIWDAMIAHMDAYDKAKILHQDVSTGNILIAPDQSGLLIDWDLSKKVDVDLPRQQSRMDFYYTLPLDPMDFPDDLESFYWVLLYMVMKYRHPNFEVISQDMQDIQSRAKLQEEKEPDEKTLEAHKKLSSSKWVLTLIEGRLKSDPWINDGGSQYKSFLSHDPMRSSCKLQG</sequence>
<dbReference type="EMBL" id="JAGFNK010000176">
    <property type="protein sequence ID" value="KAI9461540.1"/>
    <property type="molecule type" value="Genomic_DNA"/>
</dbReference>
<reference evidence="1" key="1">
    <citation type="submission" date="2021-03" db="EMBL/GenBank/DDBJ databases">
        <title>Evolutionary priming and transition to the ectomycorrhizal habit in an iconic lineage of mushroom-forming fungi: is preadaptation a requirement?</title>
        <authorList>
            <consortium name="DOE Joint Genome Institute"/>
            <person name="Looney B.P."/>
            <person name="Miyauchi S."/>
            <person name="Morin E."/>
            <person name="Drula E."/>
            <person name="Courty P.E."/>
            <person name="Chicoki N."/>
            <person name="Fauchery L."/>
            <person name="Kohler A."/>
            <person name="Kuo A."/>
            <person name="LaButti K."/>
            <person name="Pangilinan J."/>
            <person name="Lipzen A."/>
            <person name="Riley R."/>
            <person name="Andreopoulos W."/>
            <person name="He G."/>
            <person name="Johnson J."/>
            <person name="Barry K.W."/>
            <person name="Grigoriev I.V."/>
            <person name="Nagy L."/>
            <person name="Hibbett D."/>
            <person name="Henrissat B."/>
            <person name="Matheny P.B."/>
            <person name="Labbe J."/>
            <person name="Martin A.F."/>
        </authorList>
    </citation>
    <scope>NUCLEOTIDE SEQUENCE</scope>
    <source>
        <strain evidence="1">BPL698</strain>
    </source>
</reference>
<proteinExistence type="predicted"/>
<organism evidence="1 2">
    <name type="scientific">Russula earlei</name>
    <dbReference type="NCBI Taxonomy" id="71964"/>
    <lineage>
        <taxon>Eukaryota</taxon>
        <taxon>Fungi</taxon>
        <taxon>Dikarya</taxon>
        <taxon>Basidiomycota</taxon>
        <taxon>Agaricomycotina</taxon>
        <taxon>Agaricomycetes</taxon>
        <taxon>Russulales</taxon>
        <taxon>Russulaceae</taxon>
        <taxon>Russula</taxon>
    </lineage>
</organism>
<comment type="caution">
    <text evidence="1">The sequence shown here is derived from an EMBL/GenBank/DDBJ whole genome shotgun (WGS) entry which is preliminary data.</text>
</comment>
<evidence type="ECO:0000313" key="1">
    <source>
        <dbReference type="EMBL" id="KAI9461540.1"/>
    </source>
</evidence>
<dbReference type="Proteomes" id="UP001207468">
    <property type="component" value="Unassembled WGS sequence"/>
</dbReference>
<keyword evidence="2" id="KW-1185">Reference proteome</keyword>
<gene>
    <name evidence="1" type="ORF">F5148DRAFT_1286629</name>
</gene>
<name>A0ACC0U4K0_9AGAM</name>
<protein>
    <submittedName>
        <fullName evidence="1">Uncharacterized protein</fullName>
    </submittedName>
</protein>
<evidence type="ECO:0000313" key="2">
    <source>
        <dbReference type="Proteomes" id="UP001207468"/>
    </source>
</evidence>